<dbReference type="EC" id="2.7.7.102" evidence="6"/>
<dbReference type="EMBL" id="JAHXZJ010000374">
    <property type="protein sequence ID" value="KAH0560788.1"/>
    <property type="molecule type" value="Genomic_DNA"/>
</dbReference>
<dbReference type="GO" id="GO:0006264">
    <property type="term" value="P:mitochondrial DNA replication"/>
    <property type="evidence" value="ECO:0007669"/>
    <property type="project" value="TreeGrafter"/>
</dbReference>
<dbReference type="GO" id="GO:0003682">
    <property type="term" value="F:chromatin binding"/>
    <property type="evidence" value="ECO:0007669"/>
    <property type="project" value="TreeGrafter"/>
</dbReference>
<comment type="caution">
    <text evidence="8">The sequence shown here is derived from an EMBL/GenBank/DDBJ whole genome shotgun (WGS) entry which is preliminary data.</text>
</comment>
<gene>
    <name evidence="8" type="ORF">KQX54_008325</name>
</gene>
<organism evidence="8 9">
    <name type="scientific">Cotesia glomerata</name>
    <name type="common">Lepidopteran parasitic wasp</name>
    <name type="synonym">Apanteles glomeratus</name>
    <dbReference type="NCBI Taxonomy" id="32391"/>
    <lineage>
        <taxon>Eukaryota</taxon>
        <taxon>Metazoa</taxon>
        <taxon>Ecdysozoa</taxon>
        <taxon>Arthropoda</taxon>
        <taxon>Hexapoda</taxon>
        <taxon>Insecta</taxon>
        <taxon>Pterygota</taxon>
        <taxon>Neoptera</taxon>
        <taxon>Endopterygota</taxon>
        <taxon>Hymenoptera</taxon>
        <taxon>Apocrita</taxon>
        <taxon>Ichneumonoidea</taxon>
        <taxon>Braconidae</taxon>
        <taxon>Microgastrinae</taxon>
        <taxon>Cotesia</taxon>
    </lineage>
</organism>
<comment type="similarity">
    <text evidence="1">Belongs to the eukaryotic-type primase small subunit family.</text>
</comment>
<dbReference type="GO" id="GO:0042276">
    <property type="term" value="P:error-prone translesion synthesis"/>
    <property type="evidence" value="ECO:0007669"/>
    <property type="project" value="InterPro"/>
</dbReference>
<dbReference type="PANTHER" id="PTHR31399:SF0">
    <property type="entry name" value="DNA-DIRECTED PRIMASE_POLYMERASE PROTEIN"/>
    <property type="match status" value="1"/>
</dbReference>
<dbReference type="GO" id="GO:0009411">
    <property type="term" value="P:response to UV"/>
    <property type="evidence" value="ECO:0007669"/>
    <property type="project" value="TreeGrafter"/>
</dbReference>
<evidence type="ECO:0000256" key="7">
    <source>
        <dbReference type="ARBA" id="ARBA00047303"/>
    </source>
</evidence>
<dbReference type="GO" id="GO:0005759">
    <property type="term" value="C:mitochondrial matrix"/>
    <property type="evidence" value="ECO:0007669"/>
    <property type="project" value="TreeGrafter"/>
</dbReference>
<protein>
    <recommendedName>
        <fullName evidence="4">DNA-directed primase/polymerase protein</fullName>
        <ecNumber evidence="6">2.7.7.102</ecNumber>
        <ecNumber evidence="2">2.7.7.7</ecNumber>
    </recommendedName>
</protein>
<evidence type="ECO:0000256" key="4">
    <source>
        <dbReference type="ARBA" id="ARBA00026139"/>
    </source>
</evidence>
<keyword evidence="3" id="KW-0808">Transferase</keyword>
<dbReference type="GO" id="GO:0003887">
    <property type="term" value="F:DNA-directed DNA polymerase activity"/>
    <property type="evidence" value="ECO:0007669"/>
    <property type="project" value="UniProtKB-KW"/>
</dbReference>
<keyword evidence="3" id="KW-0239">DNA-directed DNA polymerase</keyword>
<dbReference type="PANTHER" id="PTHR31399">
    <property type="entry name" value="DNA-DIRECTED PRIMASE / POLYMERASE PROTEIN"/>
    <property type="match status" value="1"/>
</dbReference>
<proteinExistence type="inferred from homology"/>
<evidence type="ECO:0000256" key="5">
    <source>
        <dbReference type="ARBA" id="ARBA00044677"/>
    </source>
</evidence>
<dbReference type="Pfam" id="PF03121">
    <property type="entry name" value="Herpes_UL52"/>
    <property type="match status" value="1"/>
</dbReference>
<comment type="catalytic activity">
    <reaction evidence="5">
        <text>ssDNA + n NTP = ssDNA/pppN(pN)n-1 hybrid + (n-1) diphosphate.</text>
        <dbReference type="EC" id="2.7.7.102"/>
    </reaction>
</comment>
<reference evidence="8 9" key="1">
    <citation type="journal article" date="2021" name="J. Hered.">
        <title>A chromosome-level genome assembly of the parasitoid wasp, Cotesia glomerata (Hymenoptera: Braconidae).</title>
        <authorList>
            <person name="Pinto B.J."/>
            <person name="Weis J.J."/>
            <person name="Gamble T."/>
            <person name="Ode P.J."/>
            <person name="Paul R."/>
            <person name="Zaspel J.M."/>
        </authorList>
    </citation>
    <scope>NUCLEOTIDE SEQUENCE [LARGE SCALE GENOMIC DNA]</scope>
    <source>
        <strain evidence="8">CgM1</strain>
    </source>
</reference>
<dbReference type="GO" id="GO:0031297">
    <property type="term" value="P:replication fork processing"/>
    <property type="evidence" value="ECO:0007669"/>
    <property type="project" value="TreeGrafter"/>
</dbReference>
<dbReference type="GO" id="GO:0005634">
    <property type="term" value="C:nucleus"/>
    <property type="evidence" value="ECO:0007669"/>
    <property type="project" value="TreeGrafter"/>
</dbReference>
<keyword evidence="3" id="KW-0548">Nucleotidyltransferase</keyword>
<dbReference type="AlphaFoldDB" id="A0AAV7IXN2"/>
<sequence length="466" mass="54870">MSQKNSKLSPIPATKFYGACSQVRKKIQDIEERNKSYHLMTFGTQERMPQSLLGPTQDWAEFYRQAEALQLADAKSTSINILLTFVYEQPNGRRKFIVAHPEVYWWYFNRTLPERRCSYEVIPEGSPCCLYLDLEFQTDLNPEHNGPRMTQTLIDILIAFFHKHWELSVTKKNVLNLDSTTKVKFSRHLIFRLKDVAFHDNINAGRFMKSICAEIEDYINTDGVPFHDVLSYFKREELEELFIETGKRRKLFIDTSVYSRNRHFRIYKATKWGKMSHLVRAKDCKFKPITENRDKELEIFLESLVSYFPDKDNLQLLELSDDIVADLTKYDSTQFRSFTQASREQYQSSPYPAIDKFIMGIVKPGTIRVSKYFDDRKIITYEIIGNRYCANVGRQHKSNNVYWIADLKSKIAYQKCHDQEDCADFRSKPIMFPDELTFIIDEEDDDIFFSVDAKKKCYDMEGILES</sequence>
<dbReference type="EC" id="2.7.7.7" evidence="2"/>
<evidence type="ECO:0000256" key="3">
    <source>
        <dbReference type="ARBA" id="ARBA00022932"/>
    </source>
</evidence>
<dbReference type="Proteomes" id="UP000826195">
    <property type="component" value="Unassembled WGS sequence"/>
</dbReference>
<evidence type="ECO:0000313" key="9">
    <source>
        <dbReference type="Proteomes" id="UP000826195"/>
    </source>
</evidence>
<evidence type="ECO:0000256" key="2">
    <source>
        <dbReference type="ARBA" id="ARBA00012417"/>
    </source>
</evidence>
<keyword evidence="9" id="KW-1185">Reference proteome</keyword>
<evidence type="ECO:0000313" key="8">
    <source>
        <dbReference type="EMBL" id="KAH0560788.1"/>
    </source>
</evidence>
<dbReference type="InterPro" id="IPR044917">
    <property type="entry name" value="PRIMPOL"/>
</dbReference>
<name>A0AAV7IXN2_COTGL</name>
<evidence type="ECO:0000256" key="6">
    <source>
        <dbReference type="ARBA" id="ARBA00044768"/>
    </source>
</evidence>
<accession>A0AAV7IXN2</accession>
<evidence type="ECO:0000256" key="1">
    <source>
        <dbReference type="ARBA" id="ARBA00009762"/>
    </source>
</evidence>
<comment type="catalytic activity">
    <reaction evidence="7">
        <text>DNA(n) + a 2'-deoxyribonucleoside 5'-triphosphate = DNA(n+1) + diphosphate</text>
        <dbReference type="Rhea" id="RHEA:22508"/>
        <dbReference type="Rhea" id="RHEA-COMP:17339"/>
        <dbReference type="Rhea" id="RHEA-COMP:17340"/>
        <dbReference type="ChEBI" id="CHEBI:33019"/>
        <dbReference type="ChEBI" id="CHEBI:61560"/>
        <dbReference type="ChEBI" id="CHEBI:173112"/>
        <dbReference type="EC" id="2.7.7.7"/>
    </reaction>
    <physiologicalReaction direction="left-to-right" evidence="7">
        <dbReference type="Rhea" id="RHEA:22509"/>
    </physiologicalReaction>
</comment>